<name>I7M2W0_TETTS</name>
<keyword evidence="8" id="KW-0732">Signal</keyword>
<dbReference type="EMBL" id="GG662603">
    <property type="protein sequence ID" value="EAS01404.2"/>
    <property type="molecule type" value="Genomic_DNA"/>
</dbReference>
<dbReference type="eggNOG" id="KOG0382">
    <property type="taxonomic scope" value="Eukaryota"/>
</dbReference>
<keyword evidence="4 8" id="KW-0479">Metal-binding</keyword>
<evidence type="ECO:0000256" key="5">
    <source>
        <dbReference type="ARBA" id="ARBA00022833"/>
    </source>
</evidence>
<dbReference type="PROSITE" id="PS00162">
    <property type="entry name" value="ALPHA_CA_1"/>
    <property type="match status" value="1"/>
</dbReference>
<comment type="cofactor">
    <cofactor evidence="8">
        <name>Zn(2+)</name>
        <dbReference type="ChEBI" id="CHEBI:29105"/>
    </cofactor>
</comment>
<feature type="chain" id="PRO_5025095145" description="Carbonic anhydrase" evidence="8">
    <location>
        <begin position="20"/>
        <end position="283"/>
    </location>
</feature>
<dbReference type="PANTHER" id="PTHR18952:SF265">
    <property type="entry name" value="CARBONIC ANHYDRASE"/>
    <property type="match status" value="1"/>
</dbReference>
<evidence type="ECO:0000313" key="11">
    <source>
        <dbReference type="Proteomes" id="UP000009168"/>
    </source>
</evidence>
<comment type="function">
    <text evidence="1 8">Reversible hydration of carbon dioxide.</text>
</comment>
<dbReference type="Pfam" id="PF00194">
    <property type="entry name" value="Carb_anhydrase"/>
    <property type="match status" value="1"/>
</dbReference>
<dbReference type="GO" id="GO:0008270">
    <property type="term" value="F:zinc ion binding"/>
    <property type="evidence" value="ECO:0007669"/>
    <property type="project" value="UniProtKB-UniRule"/>
</dbReference>
<dbReference type="Proteomes" id="UP000009168">
    <property type="component" value="Unassembled WGS sequence"/>
</dbReference>
<keyword evidence="5 8" id="KW-0862">Zinc</keyword>
<evidence type="ECO:0000256" key="6">
    <source>
        <dbReference type="ARBA" id="ARBA00023239"/>
    </source>
</evidence>
<dbReference type="InterPro" id="IPR018338">
    <property type="entry name" value="Carbonic_anhydrase_a-class_CS"/>
</dbReference>
<dbReference type="GeneID" id="7826072"/>
<evidence type="ECO:0000259" key="9">
    <source>
        <dbReference type="PROSITE" id="PS51144"/>
    </source>
</evidence>
<feature type="domain" description="Alpha-carbonic anhydrase" evidence="9">
    <location>
        <begin position="18"/>
        <end position="261"/>
    </location>
</feature>
<dbReference type="OrthoDB" id="5986706at2759"/>
<evidence type="ECO:0000256" key="7">
    <source>
        <dbReference type="ARBA" id="ARBA00048348"/>
    </source>
</evidence>
<evidence type="ECO:0000313" key="10">
    <source>
        <dbReference type="EMBL" id="EAS01404.2"/>
    </source>
</evidence>
<reference evidence="11" key="1">
    <citation type="journal article" date="2006" name="PLoS Biol.">
        <title>Macronuclear genome sequence of the ciliate Tetrahymena thermophila, a model eukaryote.</title>
        <authorList>
            <person name="Eisen J.A."/>
            <person name="Coyne R.S."/>
            <person name="Wu M."/>
            <person name="Wu D."/>
            <person name="Thiagarajan M."/>
            <person name="Wortman J.R."/>
            <person name="Badger J.H."/>
            <person name="Ren Q."/>
            <person name="Amedeo P."/>
            <person name="Jones K.M."/>
            <person name="Tallon L.J."/>
            <person name="Delcher A.L."/>
            <person name="Salzberg S.L."/>
            <person name="Silva J.C."/>
            <person name="Haas B.J."/>
            <person name="Majoros W.H."/>
            <person name="Farzad M."/>
            <person name="Carlton J.M."/>
            <person name="Smith R.K. Jr."/>
            <person name="Garg J."/>
            <person name="Pearlman R.E."/>
            <person name="Karrer K.M."/>
            <person name="Sun L."/>
            <person name="Manning G."/>
            <person name="Elde N.C."/>
            <person name="Turkewitz A.P."/>
            <person name="Asai D.J."/>
            <person name="Wilkes D.E."/>
            <person name="Wang Y."/>
            <person name="Cai H."/>
            <person name="Collins K."/>
            <person name="Stewart B.A."/>
            <person name="Lee S.R."/>
            <person name="Wilamowska K."/>
            <person name="Weinberg Z."/>
            <person name="Ruzzo W.L."/>
            <person name="Wloga D."/>
            <person name="Gaertig J."/>
            <person name="Frankel J."/>
            <person name="Tsao C.-C."/>
            <person name="Gorovsky M.A."/>
            <person name="Keeling P.J."/>
            <person name="Waller R.F."/>
            <person name="Patron N.J."/>
            <person name="Cherry J.M."/>
            <person name="Stover N.A."/>
            <person name="Krieger C.J."/>
            <person name="del Toro C."/>
            <person name="Ryder H.F."/>
            <person name="Williamson S.C."/>
            <person name="Barbeau R.A."/>
            <person name="Hamilton E.P."/>
            <person name="Orias E."/>
        </authorList>
    </citation>
    <scope>NUCLEOTIDE SEQUENCE [LARGE SCALE GENOMIC DNA]</scope>
    <source>
        <strain evidence="11">SB210</strain>
    </source>
</reference>
<dbReference type="PROSITE" id="PS51144">
    <property type="entry name" value="ALPHA_CA_2"/>
    <property type="match status" value="1"/>
</dbReference>
<dbReference type="KEGG" id="tet:TTHERM_00151140"/>
<dbReference type="PANTHER" id="PTHR18952">
    <property type="entry name" value="CARBONIC ANHYDRASE"/>
    <property type="match status" value="1"/>
</dbReference>
<evidence type="ECO:0000256" key="3">
    <source>
        <dbReference type="ARBA" id="ARBA00012925"/>
    </source>
</evidence>
<sequence>MKIFNLILVHLIILNLCYSYTYDQHGSDWPATCTTGQRQSPINIETYLINDTPECYNVDFQYMGKFNAQTLQNGHTLQTSVGNSLPFFEIDFADAYGVKATYRAIQFHFHSLSEHTIDGEHFDLELHIVTQNVVKTPKKLAVFGIFMQETENEAEETQLFKKYEFAGENVNDLSPKFELDFTSMLNLVFSQQNKAYIYQGSLTTPTCDEIVNWHVFKNPVKISKKTLDKFKELWFNQSGEIKSGNYRTTVPLNGRTVKYIKFCSSSIISFSYIAIFLLLKIFF</sequence>
<proteinExistence type="inferred from homology"/>
<dbReference type="EC" id="4.2.1.1" evidence="3 8"/>
<dbReference type="Gene3D" id="3.10.200.10">
    <property type="entry name" value="Alpha carbonic anhydrase"/>
    <property type="match status" value="1"/>
</dbReference>
<dbReference type="AlphaFoldDB" id="I7M2W0"/>
<accession>I7M2W0</accession>
<protein>
    <recommendedName>
        <fullName evidence="3 8">Carbonic anhydrase</fullName>
        <ecNumber evidence="3 8">4.2.1.1</ecNumber>
    </recommendedName>
</protein>
<dbReference type="InterPro" id="IPR036398">
    <property type="entry name" value="CA_dom_sf"/>
</dbReference>
<comment type="similarity">
    <text evidence="2 8">Belongs to the alpha-carbonic anhydrase family.</text>
</comment>
<feature type="signal peptide" evidence="8">
    <location>
        <begin position="1"/>
        <end position="19"/>
    </location>
</feature>
<evidence type="ECO:0000256" key="2">
    <source>
        <dbReference type="ARBA" id="ARBA00010718"/>
    </source>
</evidence>
<gene>
    <name evidence="10" type="ORF">TTHERM_00151140</name>
</gene>
<comment type="catalytic activity">
    <reaction evidence="7 8">
        <text>hydrogencarbonate + H(+) = CO2 + H2O</text>
        <dbReference type="Rhea" id="RHEA:10748"/>
        <dbReference type="ChEBI" id="CHEBI:15377"/>
        <dbReference type="ChEBI" id="CHEBI:15378"/>
        <dbReference type="ChEBI" id="CHEBI:16526"/>
        <dbReference type="ChEBI" id="CHEBI:17544"/>
        <dbReference type="EC" id="4.2.1.1"/>
    </reaction>
</comment>
<dbReference type="SMART" id="SM01057">
    <property type="entry name" value="Carb_anhydrase"/>
    <property type="match status" value="1"/>
</dbReference>
<evidence type="ECO:0000256" key="1">
    <source>
        <dbReference type="ARBA" id="ARBA00002904"/>
    </source>
</evidence>
<dbReference type="CDD" id="cd00326">
    <property type="entry name" value="alpha_CA"/>
    <property type="match status" value="1"/>
</dbReference>
<keyword evidence="11" id="KW-1185">Reference proteome</keyword>
<dbReference type="SUPFAM" id="SSF51069">
    <property type="entry name" value="Carbonic anhydrase"/>
    <property type="match status" value="1"/>
</dbReference>
<organism evidence="10 11">
    <name type="scientific">Tetrahymena thermophila (strain SB210)</name>
    <dbReference type="NCBI Taxonomy" id="312017"/>
    <lineage>
        <taxon>Eukaryota</taxon>
        <taxon>Sar</taxon>
        <taxon>Alveolata</taxon>
        <taxon>Ciliophora</taxon>
        <taxon>Intramacronucleata</taxon>
        <taxon>Oligohymenophorea</taxon>
        <taxon>Hymenostomatida</taxon>
        <taxon>Tetrahymenina</taxon>
        <taxon>Tetrahymenidae</taxon>
        <taxon>Tetrahymena</taxon>
    </lineage>
</organism>
<keyword evidence="6 8" id="KW-0456">Lyase</keyword>
<dbReference type="InterPro" id="IPR001148">
    <property type="entry name" value="CA_dom"/>
</dbReference>
<dbReference type="STRING" id="312017.I7M2W0"/>
<dbReference type="InterPro" id="IPR023561">
    <property type="entry name" value="Carbonic_anhydrase_a-class"/>
</dbReference>
<dbReference type="GO" id="GO:0004089">
    <property type="term" value="F:carbonate dehydratase activity"/>
    <property type="evidence" value="ECO:0007669"/>
    <property type="project" value="UniProtKB-UniRule"/>
</dbReference>
<dbReference type="RefSeq" id="XP_001021650.2">
    <property type="nucleotide sequence ID" value="XM_001021650.2"/>
</dbReference>
<dbReference type="InParanoid" id="I7M2W0"/>
<evidence type="ECO:0000256" key="8">
    <source>
        <dbReference type="RuleBase" id="RU367011"/>
    </source>
</evidence>
<evidence type="ECO:0000256" key="4">
    <source>
        <dbReference type="ARBA" id="ARBA00022723"/>
    </source>
</evidence>